<gene>
    <name evidence="2" type="ORF">H6P81_001227</name>
</gene>
<protein>
    <submittedName>
        <fullName evidence="2">Uncharacterized protein</fullName>
    </submittedName>
</protein>
<keyword evidence="3" id="KW-1185">Reference proteome</keyword>
<evidence type="ECO:0000256" key="1">
    <source>
        <dbReference type="SAM" id="MobiDB-lite"/>
    </source>
</evidence>
<sequence>MQSISKLLSTDGGNGDEHEKTFGPSGKGVCEEIKAGVRESEREVARQLSPTDQIMHEERENKGRGWRMTLLN</sequence>
<reference evidence="2 3" key="1">
    <citation type="submission" date="2021-07" db="EMBL/GenBank/DDBJ databases">
        <title>The Aristolochia fimbriata genome: insights into angiosperm evolution, floral development and chemical biosynthesis.</title>
        <authorList>
            <person name="Jiao Y."/>
        </authorList>
    </citation>
    <scope>NUCLEOTIDE SEQUENCE [LARGE SCALE GENOMIC DNA]</scope>
    <source>
        <strain evidence="2">IBCAS-2021</strain>
        <tissue evidence="2">Leaf</tissue>
    </source>
</reference>
<dbReference type="EMBL" id="JAINDJ010000002">
    <property type="protein sequence ID" value="KAG9456719.1"/>
    <property type="molecule type" value="Genomic_DNA"/>
</dbReference>
<proteinExistence type="predicted"/>
<name>A0AAV7F6Y4_ARIFI</name>
<accession>A0AAV7F6Y4</accession>
<evidence type="ECO:0000313" key="2">
    <source>
        <dbReference type="EMBL" id="KAG9456719.1"/>
    </source>
</evidence>
<comment type="caution">
    <text evidence="2">The sequence shown here is derived from an EMBL/GenBank/DDBJ whole genome shotgun (WGS) entry which is preliminary data.</text>
</comment>
<organism evidence="2 3">
    <name type="scientific">Aristolochia fimbriata</name>
    <name type="common">White veined hardy Dutchman's pipe vine</name>
    <dbReference type="NCBI Taxonomy" id="158543"/>
    <lineage>
        <taxon>Eukaryota</taxon>
        <taxon>Viridiplantae</taxon>
        <taxon>Streptophyta</taxon>
        <taxon>Embryophyta</taxon>
        <taxon>Tracheophyta</taxon>
        <taxon>Spermatophyta</taxon>
        <taxon>Magnoliopsida</taxon>
        <taxon>Magnoliidae</taxon>
        <taxon>Piperales</taxon>
        <taxon>Aristolochiaceae</taxon>
        <taxon>Aristolochia</taxon>
    </lineage>
</organism>
<evidence type="ECO:0000313" key="3">
    <source>
        <dbReference type="Proteomes" id="UP000825729"/>
    </source>
</evidence>
<dbReference type="Proteomes" id="UP000825729">
    <property type="component" value="Unassembled WGS sequence"/>
</dbReference>
<dbReference type="AlphaFoldDB" id="A0AAV7F6Y4"/>
<feature type="region of interest" description="Disordered" evidence="1">
    <location>
        <begin position="1"/>
        <end position="28"/>
    </location>
</feature>